<evidence type="ECO:0000313" key="2">
    <source>
        <dbReference type="Proteomes" id="UP000060778"/>
    </source>
</evidence>
<dbReference type="OrthoDB" id="383006at2157"/>
<organism evidence="1 2">
    <name type="scientific">Ignicoccus islandicus DSM 13165</name>
    <dbReference type="NCBI Taxonomy" id="940295"/>
    <lineage>
        <taxon>Archaea</taxon>
        <taxon>Thermoproteota</taxon>
        <taxon>Thermoprotei</taxon>
        <taxon>Desulfurococcales</taxon>
        <taxon>Desulfurococcaceae</taxon>
        <taxon>Ignicoccus</taxon>
    </lineage>
</organism>
<gene>
    <name evidence="1" type="ORF">EYM_00810</name>
</gene>
<dbReference type="EMBL" id="CP006867">
    <property type="protein sequence ID" value="ALU12145.1"/>
    <property type="molecule type" value="Genomic_DNA"/>
</dbReference>
<dbReference type="RefSeq" id="WP_075049234.1">
    <property type="nucleotide sequence ID" value="NZ_CP006867.1"/>
</dbReference>
<dbReference type="Proteomes" id="UP000060778">
    <property type="component" value="Chromosome"/>
</dbReference>
<proteinExistence type="predicted"/>
<protein>
    <submittedName>
        <fullName evidence="1">Uncharacterized protein</fullName>
    </submittedName>
</protein>
<sequence length="222" mass="24365">MDEHIFTLKIGFLRVVNGMGCGEEIQEIWPNIRNIGMSPSGFIHVRNNKKFIASLLIDIGSDQYYGAVIVETELPDPKPLRGPSYISAIGAEAARLLIDMYKNVTIEGEREETILKYKDKSVGLKELCKIWDERVVPSAIRLKDIRSGTEVVCSTPIYVNMEDVIDDLPKVGAGSVRGTSNVLKPLCYSDPFTVVIAESSLGTTLIAIGGEEGMGIGEEIFL</sequence>
<accession>A0A0U2WMG6</accession>
<dbReference type="GeneID" id="30679582"/>
<dbReference type="AlphaFoldDB" id="A0A0U2WMG6"/>
<reference evidence="1 2" key="1">
    <citation type="submission" date="2013-11" db="EMBL/GenBank/DDBJ databases">
        <title>Comparative genomics of Ignicoccus.</title>
        <authorList>
            <person name="Podar M."/>
        </authorList>
    </citation>
    <scope>NUCLEOTIDE SEQUENCE [LARGE SCALE GENOMIC DNA]</scope>
    <source>
        <strain evidence="1 2">DSM 13165</strain>
    </source>
</reference>
<dbReference type="KEGG" id="iis:EYM_00810"/>
<evidence type="ECO:0000313" key="1">
    <source>
        <dbReference type="EMBL" id="ALU12145.1"/>
    </source>
</evidence>
<keyword evidence="2" id="KW-1185">Reference proteome</keyword>
<dbReference type="STRING" id="940295.EYM_00810"/>
<name>A0A0U2WMG6_9CREN</name>